<reference evidence="5" key="1">
    <citation type="submission" date="2015-10" db="EMBL/GenBank/DDBJ databases">
        <authorList>
            <person name="Regsiter A."/>
            <person name="william w."/>
        </authorList>
    </citation>
    <scope>NUCLEOTIDE SEQUENCE</scope>
    <source>
        <strain evidence="5">Montdore</strain>
    </source>
</reference>
<evidence type="ECO:0000256" key="1">
    <source>
        <dbReference type="PIRSR" id="PIRSR600223-1"/>
    </source>
</evidence>
<evidence type="ECO:0000313" key="6">
    <source>
        <dbReference type="Proteomes" id="UP001412239"/>
    </source>
</evidence>
<evidence type="ECO:0000313" key="5">
    <source>
        <dbReference type="EMBL" id="CUS09092.1"/>
    </source>
</evidence>
<dbReference type="Gene3D" id="3.40.220.10">
    <property type="entry name" value="Leucine Aminopeptidase, subunit E, domain 1"/>
    <property type="match status" value="1"/>
</dbReference>
<keyword evidence="2" id="KW-0999">Mitochondrion inner membrane</keyword>
<dbReference type="InterPro" id="IPR000223">
    <property type="entry name" value="Pept_S26A_signal_pept_1"/>
</dbReference>
<dbReference type="CDD" id="cd06530">
    <property type="entry name" value="S26_SPase_I"/>
    <property type="match status" value="1"/>
</dbReference>
<dbReference type="GO" id="GO:0006465">
    <property type="term" value="P:signal peptide processing"/>
    <property type="evidence" value="ECO:0007669"/>
    <property type="project" value="InterPro"/>
</dbReference>
<dbReference type="PANTHER" id="PTHR11106">
    <property type="entry name" value="GANGLIOSIDE INDUCED DIFFERENTIATION ASSOCIATED PROTEIN 2-RELATED"/>
    <property type="match status" value="1"/>
</dbReference>
<dbReference type="SUPFAM" id="SSF52949">
    <property type="entry name" value="Macro domain-like"/>
    <property type="match status" value="1"/>
</dbReference>
<evidence type="ECO:0000256" key="3">
    <source>
        <dbReference type="SAM" id="MobiDB-lite"/>
    </source>
</evidence>
<dbReference type="InterPro" id="IPR043472">
    <property type="entry name" value="Macro_dom-like"/>
</dbReference>
<keyword evidence="2" id="KW-0496">Mitochondrion</keyword>
<keyword evidence="6" id="KW-1185">Reference proteome</keyword>
<comment type="similarity">
    <text evidence="2">Belongs to the peptidase S26 family.</text>
</comment>
<dbReference type="InterPro" id="IPR036286">
    <property type="entry name" value="LexA/Signal_pep-like_sf"/>
</dbReference>
<dbReference type="PANTHER" id="PTHR11106:SF27">
    <property type="entry name" value="MACRO DOMAIN-CONTAINING PROTEIN"/>
    <property type="match status" value="1"/>
</dbReference>
<dbReference type="CDD" id="cd02908">
    <property type="entry name" value="Macro_OAADPr_deacetylase"/>
    <property type="match status" value="1"/>
</dbReference>
<dbReference type="PROSITE" id="PS51154">
    <property type="entry name" value="MACRO"/>
    <property type="match status" value="1"/>
</dbReference>
<dbReference type="SUPFAM" id="SSF51306">
    <property type="entry name" value="LexA/Signal peptidase"/>
    <property type="match status" value="1"/>
</dbReference>
<dbReference type="Proteomes" id="UP001412239">
    <property type="component" value="Unassembled WGS sequence"/>
</dbReference>
<feature type="active site" evidence="1">
    <location>
        <position position="326"/>
    </location>
</feature>
<dbReference type="Pfam" id="PF10502">
    <property type="entry name" value="Peptidase_S26"/>
    <property type="match status" value="1"/>
</dbReference>
<keyword evidence="2" id="KW-0378">Hydrolase</keyword>
<keyword evidence="2" id="KW-0472">Membrane</keyword>
<organism evidence="5 6">
    <name type="scientific">Tuber aestivum</name>
    <name type="common">summer truffle</name>
    <dbReference type="NCBI Taxonomy" id="59557"/>
    <lineage>
        <taxon>Eukaryota</taxon>
        <taxon>Fungi</taxon>
        <taxon>Dikarya</taxon>
        <taxon>Ascomycota</taxon>
        <taxon>Pezizomycotina</taxon>
        <taxon>Pezizomycetes</taxon>
        <taxon>Pezizales</taxon>
        <taxon>Tuberaceae</taxon>
        <taxon>Tuber</taxon>
    </lineage>
</organism>
<dbReference type="Gene3D" id="2.10.109.10">
    <property type="entry name" value="Umud Fragment, subunit A"/>
    <property type="match status" value="1"/>
</dbReference>
<dbReference type="NCBIfam" id="TIGR02227">
    <property type="entry name" value="sigpep_I_bact"/>
    <property type="match status" value="1"/>
</dbReference>
<feature type="active site" evidence="1">
    <location>
        <position position="285"/>
    </location>
</feature>
<dbReference type="GO" id="GO:0005743">
    <property type="term" value="C:mitochondrial inner membrane"/>
    <property type="evidence" value="ECO:0007669"/>
    <property type="project" value="UniProtKB-SubCell"/>
</dbReference>
<name>A0A292PN56_9PEZI</name>
<dbReference type="InterPro" id="IPR002589">
    <property type="entry name" value="Macro_dom"/>
</dbReference>
<feature type="domain" description="Macro" evidence="4">
    <location>
        <begin position="26"/>
        <end position="217"/>
    </location>
</feature>
<dbReference type="GO" id="GO:0004252">
    <property type="term" value="F:serine-type endopeptidase activity"/>
    <property type="evidence" value="ECO:0007669"/>
    <property type="project" value="InterPro"/>
</dbReference>
<sequence length="423" mass="45390">MSIPQSEIPRLSLLYHAKRLIPSSKAPQRTPSATINTRVGLIRSEITKLSLPNGAIVNATNTSLLNAGGICGAIHNAAGRGLLAECLTLGGCETGNAKITGAYELACRNVIHAVGPVYWRARRTNEHASLLASCYLASLRLAVANGLDTIALPAISTGVFGYPSYEAAEVAISTVRDFLDREEQEGGAEGRRLRLVVFCTFESKDEIAYIELLPNYFPPAGDKEDSTKQPEQKAPQEIVTGSSSSAAAALHTSTLACTLLALKSLPILIFVTNHVYSLHRIHGRSMSPTLSRDVILAQRHNATENLRRGQVVLYRSPVDPERVAVKRVVGLEGDVVVVRPVGGEGRGRVGEAVKVGAGKVWVEGDEGFWSVDSNVYGPIPKALIEAKVTHVVWPPSRAGRVKEDSMGRVGALKCRARGDRTIP</sequence>
<keyword evidence="2" id="KW-0645">Protease</keyword>
<feature type="compositionally biased region" description="Basic and acidic residues" evidence="3">
    <location>
        <begin position="221"/>
        <end position="231"/>
    </location>
</feature>
<dbReference type="SMART" id="SM00506">
    <property type="entry name" value="A1pp"/>
    <property type="match status" value="1"/>
</dbReference>
<dbReference type="AlphaFoldDB" id="A0A292PN56"/>
<dbReference type="EMBL" id="LN891098">
    <property type="protein sequence ID" value="CUS09092.1"/>
    <property type="molecule type" value="Genomic_DNA"/>
</dbReference>
<feature type="region of interest" description="Disordered" evidence="3">
    <location>
        <begin position="220"/>
        <end position="240"/>
    </location>
</feature>
<accession>A0A292PN56</accession>
<protein>
    <recommendedName>
        <fullName evidence="2">Mitochondrial inner membrane protease subunit</fullName>
        <ecNumber evidence="2">3.4.21.-</ecNumber>
    </recommendedName>
</protein>
<evidence type="ECO:0000259" key="4">
    <source>
        <dbReference type="PROSITE" id="PS51154"/>
    </source>
</evidence>
<proteinExistence type="inferred from homology"/>
<gene>
    <name evidence="5" type="ORF">GSTUAT00006806001</name>
</gene>
<dbReference type="PRINTS" id="PR00727">
    <property type="entry name" value="LEADERPTASE"/>
</dbReference>
<dbReference type="EC" id="3.4.21.-" evidence="2"/>
<comment type="subcellular location">
    <subcellularLocation>
        <location evidence="2">Mitochondrion inner membrane</location>
    </subcellularLocation>
</comment>
<dbReference type="Pfam" id="PF01661">
    <property type="entry name" value="Macro"/>
    <property type="match status" value="1"/>
</dbReference>
<dbReference type="InterPro" id="IPR019533">
    <property type="entry name" value="Peptidase_S26"/>
</dbReference>
<evidence type="ECO:0000256" key="2">
    <source>
        <dbReference type="RuleBase" id="RU362041"/>
    </source>
</evidence>